<evidence type="ECO:0000313" key="1">
    <source>
        <dbReference type="EMBL" id="GBG25922.1"/>
    </source>
</evidence>
<dbReference type="Proteomes" id="UP000241890">
    <property type="component" value="Unassembled WGS sequence"/>
</dbReference>
<keyword evidence="2" id="KW-1185">Reference proteome</keyword>
<dbReference type="InParanoid" id="A0A2R5G4H1"/>
<name>A0A2R5G4H1_9STRA</name>
<proteinExistence type="predicted"/>
<reference evidence="1 2" key="1">
    <citation type="submission" date="2017-12" db="EMBL/GenBank/DDBJ databases">
        <title>Sequencing, de novo assembly and annotation of complete genome of a new Thraustochytrid species, strain FCC1311.</title>
        <authorList>
            <person name="Sedici K."/>
            <person name="Godart F."/>
            <person name="Aiese Cigliano R."/>
            <person name="Sanseverino W."/>
            <person name="Barakat M."/>
            <person name="Ortet P."/>
            <person name="Marechal E."/>
            <person name="Cagnac O."/>
            <person name="Amato A."/>
        </authorList>
    </citation>
    <scope>NUCLEOTIDE SEQUENCE [LARGE SCALE GENOMIC DNA]</scope>
</reference>
<gene>
    <name evidence="1" type="ORF">FCC1311_021412</name>
</gene>
<dbReference type="EMBL" id="BEYU01000016">
    <property type="protein sequence ID" value="GBG25922.1"/>
    <property type="molecule type" value="Genomic_DNA"/>
</dbReference>
<organism evidence="1 2">
    <name type="scientific">Hondaea fermentalgiana</name>
    <dbReference type="NCBI Taxonomy" id="2315210"/>
    <lineage>
        <taxon>Eukaryota</taxon>
        <taxon>Sar</taxon>
        <taxon>Stramenopiles</taxon>
        <taxon>Bigyra</taxon>
        <taxon>Labyrinthulomycetes</taxon>
        <taxon>Thraustochytrida</taxon>
        <taxon>Thraustochytriidae</taxon>
        <taxon>Hondaea</taxon>
    </lineage>
</organism>
<accession>A0A2R5G4H1</accession>
<comment type="caution">
    <text evidence="1">The sequence shown here is derived from an EMBL/GenBank/DDBJ whole genome shotgun (WGS) entry which is preliminary data.</text>
</comment>
<protein>
    <submittedName>
        <fullName evidence="1">Uncharacterized protein</fullName>
    </submittedName>
</protein>
<sequence length="112" mass="12740">MEWLAGLQRSFERRRVERGACKDAVAAREECLANYGAESSLCTRLKLAEKRCLAEHLCPREFLQFYGGTKPCANIVEKFCNDEDEEGESGQSIPKRCRWASYALGDCLHKYA</sequence>
<dbReference type="AlphaFoldDB" id="A0A2R5G4H1"/>
<evidence type="ECO:0000313" key="2">
    <source>
        <dbReference type="Proteomes" id="UP000241890"/>
    </source>
</evidence>